<organism evidence="2 3">
    <name type="scientific">Morganella morganii</name>
    <name type="common">Proteus morganii</name>
    <dbReference type="NCBI Taxonomy" id="582"/>
    <lineage>
        <taxon>Bacteria</taxon>
        <taxon>Pseudomonadati</taxon>
        <taxon>Pseudomonadota</taxon>
        <taxon>Gammaproteobacteria</taxon>
        <taxon>Enterobacterales</taxon>
        <taxon>Morganellaceae</taxon>
        <taxon>Morganella</taxon>
    </lineage>
</organism>
<keyword evidence="1" id="KW-0472">Membrane</keyword>
<protein>
    <recommendedName>
        <fullName evidence="4">DUF4184 family protein</fullName>
    </recommendedName>
</protein>
<keyword evidence="1" id="KW-0812">Transmembrane</keyword>
<dbReference type="InterPro" id="IPR025238">
    <property type="entry name" value="DUF4184"/>
</dbReference>
<sequence>MPWTFAHPAIVFPLKKSRYGRWLNLPALITGSVSPDLLYSSGMYRAADEAHHFTSWFYTGLPVCLAVLAALCTAPLAYRLAQTATGVHINRFVFYELSFSVSFFAGFVALAALFQVIRKR</sequence>
<dbReference type="Pfam" id="PF13803">
    <property type="entry name" value="DUF4184"/>
    <property type="match status" value="1"/>
</dbReference>
<evidence type="ECO:0008006" key="4">
    <source>
        <dbReference type="Google" id="ProtNLM"/>
    </source>
</evidence>
<dbReference type="EMBL" id="PKLF01000008">
    <property type="protein sequence ID" value="MBE8612762.1"/>
    <property type="molecule type" value="Genomic_DNA"/>
</dbReference>
<name>A0A8I0U5B3_MORMO</name>
<feature type="transmembrane region" description="Helical" evidence="1">
    <location>
        <begin position="97"/>
        <end position="117"/>
    </location>
</feature>
<dbReference type="RefSeq" id="WP_193829776.1">
    <property type="nucleotide sequence ID" value="NZ_JBJZQV010000001.1"/>
</dbReference>
<feature type="transmembrane region" description="Helical" evidence="1">
    <location>
        <begin position="56"/>
        <end position="77"/>
    </location>
</feature>
<feature type="transmembrane region" description="Helical" evidence="1">
    <location>
        <begin position="22"/>
        <end position="44"/>
    </location>
</feature>
<evidence type="ECO:0000256" key="1">
    <source>
        <dbReference type="SAM" id="Phobius"/>
    </source>
</evidence>
<evidence type="ECO:0000313" key="3">
    <source>
        <dbReference type="Proteomes" id="UP000650477"/>
    </source>
</evidence>
<dbReference type="AlphaFoldDB" id="A0A8I0U5B3"/>
<keyword evidence="1" id="KW-1133">Transmembrane helix</keyword>
<reference evidence="2" key="1">
    <citation type="submission" date="2017-12" db="EMBL/GenBank/DDBJ databases">
        <title>Genome sequencing and analysis.</title>
        <authorList>
            <person name="Huang Y.-T."/>
        </authorList>
    </citation>
    <scope>NUCLEOTIDE SEQUENCE</scope>
    <source>
        <strain evidence="2">VGH116</strain>
    </source>
</reference>
<accession>A0A8I0U5B3</accession>
<gene>
    <name evidence="2" type="ORF">CYG68_10070</name>
</gene>
<comment type="caution">
    <text evidence="2">The sequence shown here is derived from an EMBL/GenBank/DDBJ whole genome shotgun (WGS) entry which is preliminary data.</text>
</comment>
<dbReference type="Proteomes" id="UP000650477">
    <property type="component" value="Unassembled WGS sequence"/>
</dbReference>
<proteinExistence type="predicted"/>
<evidence type="ECO:0000313" key="2">
    <source>
        <dbReference type="EMBL" id="MBE8612762.1"/>
    </source>
</evidence>